<comment type="caution">
    <text evidence="1">The sequence shown here is derived from an EMBL/GenBank/DDBJ whole genome shotgun (WGS) entry which is preliminary data.</text>
</comment>
<proteinExistence type="predicted"/>
<evidence type="ECO:0000313" key="1">
    <source>
        <dbReference type="EMBL" id="RDX70238.1"/>
    </source>
</evidence>
<dbReference type="EMBL" id="QJKJ01011786">
    <property type="protein sequence ID" value="RDX70238.1"/>
    <property type="molecule type" value="Genomic_DNA"/>
</dbReference>
<reference evidence="1" key="1">
    <citation type="submission" date="2018-05" db="EMBL/GenBank/DDBJ databases">
        <title>Draft genome of Mucuna pruriens seed.</title>
        <authorList>
            <person name="Nnadi N.E."/>
            <person name="Vos R."/>
            <person name="Hasami M.H."/>
            <person name="Devisetty U.K."/>
            <person name="Aguiy J.C."/>
        </authorList>
    </citation>
    <scope>NUCLEOTIDE SEQUENCE [LARGE SCALE GENOMIC DNA]</scope>
    <source>
        <strain evidence="1">JCA_2017</strain>
    </source>
</reference>
<gene>
    <name evidence="1" type="ORF">CR513_50541</name>
</gene>
<keyword evidence="2" id="KW-1185">Reference proteome</keyword>
<protein>
    <submittedName>
        <fullName evidence="1">Uncharacterized protein</fullName>
    </submittedName>
</protein>
<dbReference type="Proteomes" id="UP000257109">
    <property type="component" value="Unassembled WGS sequence"/>
</dbReference>
<name>A0A371EW00_MUCPR</name>
<dbReference type="AlphaFoldDB" id="A0A371EW00"/>
<organism evidence="1 2">
    <name type="scientific">Mucuna pruriens</name>
    <name type="common">Velvet bean</name>
    <name type="synonym">Dolichos pruriens</name>
    <dbReference type="NCBI Taxonomy" id="157652"/>
    <lineage>
        <taxon>Eukaryota</taxon>
        <taxon>Viridiplantae</taxon>
        <taxon>Streptophyta</taxon>
        <taxon>Embryophyta</taxon>
        <taxon>Tracheophyta</taxon>
        <taxon>Spermatophyta</taxon>
        <taxon>Magnoliopsida</taxon>
        <taxon>eudicotyledons</taxon>
        <taxon>Gunneridae</taxon>
        <taxon>Pentapetalae</taxon>
        <taxon>rosids</taxon>
        <taxon>fabids</taxon>
        <taxon>Fabales</taxon>
        <taxon>Fabaceae</taxon>
        <taxon>Papilionoideae</taxon>
        <taxon>50 kb inversion clade</taxon>
        <taxon>NPAAA clade</taxon>
        <taxon>indigoferoid/millettioid clade</taxon>
        <taxon>Phaseoleae</taxon>
        <taxon>Mucuna</taxon>
    </lineage>
</organism>
<sequence length="157" mass="18089">MKHPIEDHSIFGIDVIEELVEEYFQLNSCSEGIEDFVGSTDLISGIGSITKEANYKEVRDLPNSEDNHNDIADLDFEVELPKITKPTKRSRLKQPKAKIMSAHLVTRPNQEQEDKLLNVLRQHKKAIGWKLLDLPSINPSIYMHRILMEEEIKPIMQ</sequence>
<dbReference type="OrthoDB" id="1424255at2759"/>
<accession>A0A371EW00</accession>
<evidence type="ECO:0000313" key="2">
    <source>
        <dbReference type="Proteomes" id="UP000257109"/>
    </source>
</evidence>
<feature type="non-terminal residue" evidence="1">
    <location>
        <position position="1"/>
    </location>
</feature>